<name>A0ACB0LNK4_TRIPR</name>
<proteinExistence type="predicted"/>
<gene>
    <name evidence="1" type="ORF">MILVUS5_LOCUS34275</name>
</gene>
<evidence type="ECO:0000313" key="1">
    <source>
        <dbReference type="EMBL" id="CAJ2670205.1"/>
    </source>
</evidence>
<dbReference type="Proteomes" id="UP001177021">
    <property type="component" value="Unassembled WGS sequence"/>
</dbReference>
<evidence type="ECO:0000313" key="2">
    <source>
        <dbReference type="Proteomes" id="UP001177021"/>
    </source>
</evidence>
<comment type="caution">
    <text evidence="1">The sequence shown here is derived from an EMBL/GenBank/DDBJ whole genome shotgun (WGS) entry which is preliminary data.</text>
</comment>
<keyword evidence="2" id="KW-1185">Reference proteome</keyword>
<organism evidence="1 2">
    <name type="scientific">Trifolium pratense</name>
    <name type="common">Red clover</name>
    <dbReference type="NCBI Taxonomy" id="57577"/>
    <lineage>
        <taxon>Eukaryota</taxon>
        <taxon>Viridiplantae</taxon>
        <taxon>Streptophyta</taxon>
        <taxon>Embryophyta</taxon>
        <taxon>Tracheophyta</taxon>
        <taxon>Spermatophyta</taxon>
        <taxon>Magnoliopsida</taxon>
        <taxon>eudicotyledons</taxon>
        <taxon>Gunneridae</taxon>
        <taxon>Pentapetalae</taxon>
        <taxon>rosids</taxon>
        <taxon>fabids</taxon>
        <taxon>Fabales</taxon>
        <taxon>Fabaceae</taxon>
        <taxon>Papilionoideae</taxon>
        <taxon>50 kb inversion clade</taxon>
        <taxon>NPAAA clade</taxon>
        <taxon>Hologalegina</taxon>
        <taxon>IRL clade</taxon>
        <taxon>Trifolieae</taxon>
        <taxon>Trifolium</taxon>
    </lineage>
</organism>
<accession>A0ACB0LNK4</accession>
<sequence>MSSTLPLLPQDLITEILAWLPVKILVRFTSVSKHWKSLIFDPNFAKLHHQRSPKHTHVLLTLFDYEEVNKDDFQDNSNVDTSWAVAPFWVRRLLEQPSSTVNEDGCFRTDEGTSYAIGSTNGLVCLMEDISQQKGIQGICIRFWNPSLRLRSKESPTLTVIRAYANLGFGYDDSTDTYKVVAVFWDRTTQKMEGRVHCMGDSCWRKTLACPDFPILLGPGLFVNDSVNWLAVDNLNGHKYKWKHVTIKQLVIFSLDMPKETCKYMLLPEGFCELPEEEPDLAVLRGRLCLYYNHKGTHFVLWEMSEFGVQKSWTKLVNVSYVHLQFDGFVNGWLPFPVCLSENGDILLLTCRQVAEYVVMYSLRDDRVENIELPNNDIWHANEHMQSLVLPLPRPH</sequence>
<protein>
    <submittedName>
        <fullName evidence="1">Uncharacterized protein</fullName>
    </submittedName>
</protein>
<dbReference type="EMBL" id="CASHSV030000615">
    <property type="protein sequence ID" value="CAJ2670205.1"/>
    <property type="molecule type" value="Genomic_DNA"/>
</dbReference>
<reference evidence="1" key="1">
    <citation type="submission" date="2023-10" db="EMBL/GenBank/DDBJ databases">
        <authorList>
            <person name="Rodriguez Cubillos JULIANA M."/>
            <person name="De Vega J."/>
        </authorList>
    </citation>
    <scope>NUCLEOTIDE SEQUENCE</scope>
</reference>